<feature type="chain" id="PRO_5004370770" description="Integral membrane protein" evidence="3">
    <location>
        <begin position="25"/>
        <end position="134"/>
    </location>
</feature>
<evidence type="ECO:0008006" key="6">
    <source>
        <dbReference type="Google" id="ProtNLM"/>
    </source>
</evidence>
<feature type="signal peptide" evidence="3">
    <location>
        <begin position="1"/>
        <end position="24"/>
    </location>
</feature>
<dbReference type="PATRIC" id="fig|1156913.3.peg.3361"/>
<dbReference type="AlphaFoldDB" id="R4STH0"/>
<dbReference type="HOGENOM" id="CLU_156355_0_0_11"/>
<keyword evidence="3" id="KW-0732">Signal</keyword>
<dbReference type="RefSeq" id="WP_016333631.1">
    <property type="nucleotide sequence ID" value="NC_021252.1"/>
</dbReference>
<accession>R4STH0</accession>
<protein>
    <recommendedName>
        <fullName evidence="6">Integral membrane protein</fullName>
    </recommendedName>
</protein>
<evidence type="ECO:0000256" key="1">
    <source>
        <dbReference type="SAM" id="MobiDB-lite"/>
    </source>
</evidence>
<reference evidence="4 5" key="1">
    <citation type="journal article" date="2013" name="BMC Genomics">
        <title>ContigScape: a Cytoscape plugin facilitating microbial genome gap closing.</title>
        <authorList>
            <person name="Tang B."/>
            <person name="Wang Q."/>
            <person name="Yang M."/>
            <person name="Xie F."/>
            <person name="Zhu Y."/>
            <person name="Zhuo Y."/>
            <person name="Wang S."/>
            <person name="Gao H."/>
            <person name="Ding X."/>
            <person name="Zhang L."/>
            <person name="Zhao G."/>
            <person name="Zheng H."/>
        </authorList>
    </citation>
    <scope>NUCLEOTIDE SEQUENCE [LARGE SCALE GENOMIC DNA]</scope>
    <source>
        <strain evidence="4 5">HCCB10007</strain>
    </source>
</reference>
<evidence type="ECO:0000313" key="5">
    <source>
        <dbReference type="Proteomes" id="UP000013968"/>
    </source>
</evidence>
<keyword evidence="2" id="KW-0812">Transmembrane</keyword>
<dbReference type="Proteomes" id="UP000013968">
    <property type="component" value="Chromosome"/>
</dbReference>
<feature type="region of interest" description="Disordered" evidence="1">
    <location>
        <begin position="106"/>
        <end position="134"/>
    </location>
</feature>
<keyword evidence="2" id="KW-0472">Membrane</keyword>
<keyword evidence="5" id="KW-1185">Reference proteome</keyword>
<evidence type="ECO:0000313" key="4">
    <source>
        <dbReference type="EMBL" id="AGM05865.1"/>
    </source>
</evidence>
<dbReference type="KEGG" id="aoi:AORI_3280"/>
<dbReference type="EMBL" id="CP003410">
    <property type="protein sequence ID" value="AGM05865.1"/>
    <property type="molecule type" value="Genomic_DNA"/>
</dbReference>
<evidence type="ECO:0000256" key="3">
    <source>
        <dbReference type="SAM" id="SignalP"/>
    </source>
</evidence>
<name>R4STH0_9PSEU</name>
<keyword evidence="2" id="KW-1133">Transmembrane helix</keyword>
<gene>
    <name evidence="4" type="ORF">AORI_3280</name>
</gene>
<organism evidence="4 5">
    <name type="scientific">Amycolatopsis keratiniphila</name>
    <dbReference type="NCBI Taxonomy" id="129921"/>
    <lineage>
        <taxon>Bacteria</taxon>
        <taxon>Bacillati</taxon>
        <taxon>Actinomycetota</taxon>
        <taxon>Actinomycetes</taxon>
        <taxon>Pseudonocardiales</taxon>
        <taxon>Pseudonocardiaceae</taxon>
        <taxon>Amycolatopsis</taxon>
        <taxon>Amycolatopsis japonica group</taxon>
    </lineage>
</organism>
<sequence>MRTARRIPVSALISVPLGFSGALAAAFLARAGDGSPQPLVSVLLMVAVIDAVALLGTARAAFVTAAICWLLHSWLVLGHPSGRDALVFALNALGATGFACLSRGVSAASGSPDSVSRTRQCPRTEDQRNPTLTA</sequence>
<feature type="compositionally biased region" description="Polar residues" evidence="1">
    <location>
        <begin position="108"/>
        <end position="121"/>
    </location>
</feature>
<feature type="transmembrane region" description="Helical" evidence="2">
    <location>
        <begin position="40"/>
        <end position="71"/>
    </location>
</feature>
<evidence type="ECO:0000256" key="2">
    <source>
        <dbReference type="SAM" id="Phobius"/>
    </source>
</evidence>
<proteinExistence type="predicted"/>